<evidence type="ECO:0000256" key="2">
    <source>
        <dbReference type="ARBA" id="ARBA00007723"/>
    </source>
</evidence>
<feature type="binding site" evidence="10">
    <location>
        <begin position="43"/>
        <end position="46"/>
    </location>
    <ligand>
        <name>L-cysteinyl-5'-AMP</name>
        <dbReference type="ChEBI" id="CHEBI:144924"/>
    </ligand>
</feature>
<proteinExistence type="inferred from homology"/>
<comment type="caution">
    <text evidence="12">The sequence shown here is derived from an EMBL/GenBank/DDBJ whole genome shotgun (WGS) entry which is preliminary data.</text>
</comment>
<keyword evidence="13" id="KW-1185">Reference proteome</keyword>
<dbReference type="InterPro" id="IPR024909">
    <property type="entry name" value="Cys-tRNA/MSH_ligase"/>
</dbReference>
<feature type="binding site" evidence="10">
    <location>
        <position position="266"/>
    </location>
    <ligand>
        <name>L-cysteinyl-5'-AMP</name>
        <dbReference type="ChEBI" id="CHEBI:144924"/>
    </ligand>
</feature>
<dbReference type="Gene3D" id="3.40.50.620">
    <property type="entry name" value="HUPs"/>
    <property type="match status" value="1"/>
</dbReference>
<evidence type="ECO:0000256" key="4">
    <source>
        <dbReference type="ARBA" id="ARBA00022598"/>
    </source>
</evidence>
<feature type="binding site" evidence="10">
    <location>
        <begin position="288"/>
        <end position="290"/>
    </location>
    <ligand>
        <name>L-cysteinyl-5'-AMP</name>
        <dbReference type="ChEBI" id="CHEBI:144924"/>
    </ligand>
</feature>
<gene>
    <name evidence="10" type="primary">mshC</name>
    <name evidence="12" type="ORF">FCK90_12615</name>
</gene>
<organism evidence="12 13">
    <name type="scientific">Kocuria coralli</name>
    <dbReference type="NCBI Taxonomy" id="1461025"/>
    <lineage>
        <taxon>Bacteria</taxon>
        <taxon>Bacillati</taxon>
        <taxon>Actinomycetota</taxon>
        <taxon>Actinomycetes</taxon>
        <taxon>Micrococcales</taxon>
        <taxon>Micrococcaceae</taxon>
        <taxon>Kocuria</taxon>
    </lineage>
</organism>
<dbReference type="GO" id="GO:0035446">
    <property type="term" value="F:cysteine-glucosaminylinositol ligase activity"/>
    <property type="evidence" value="ECO:0007669"/>
    <property type="project" value="UniProtKB-UniRule"/>
</dbReference>
<evidence type="ECO:0000256" key="10">
    <source>
        <dbReference type="HAMAP-Rule" id="MF_01697"/>
    </source>
</evidence>
<feature type="binding site" evidence="10">
    <location>
        <position position="270"/>
    </location>
    <ligand>
        <name>Zn(2+)</name>
        <dbReference type="ChEBI" id="CHEBI:29105"/>
    </ligand>
</feature>
<dbReference type="GO" id="GO:0008270">
    <property type="term" value="F:zinc ion binding"/>
    <property type="evidence" value="ECO:0007669"/>
    <property type="project" value="UniProtKB-UniRule"/>
</dbReference>
<keyword evidence="5 10" id="KW-0479">Metal-binding</keyword>
<dbReference type="InterPro" id="IPR017812">
    <property type="entry name" value="Mycothiol_ligase_MshC"/>
</dbReference>
<feature type="short sequence motif" description="'KMSKS' region" evidence="10">
    <location>
        <begin position="327"/>
        <end position="331"/>
    </location>
</feature>
<evidence type="ECO:0000259" key="11">
    <source>
        <dbReference type="Pfam" id="PF01406"/>
    </source>
</evidence>
<protein>
    <recommendedName>
        <fullName evidence="10">L-cysteine:1D-myo-inositol 2-amino-2-deoxy-alpha-D-glucopyranoside ligase</fullName>
        <shortName evidence="10">L-Cys:GlcN-Ins ligase</shortName>
        <ecNumber evidence="10">6.3.1.13</ecNumber>
    </recommendedName>
    <alternativeName>
        <fullName evidence="10">Mycothiol ligase</fullName>
        <shortName evidence="10">MSH ligase</shortName>
    </alternativeName>
</protein>
<feature type="short sequence motif" description="'ERGGDP' region" evidence="10">
    <location>
        <begin position="225"/>
        <end position="230"/>
    </location>
</feature>
<dbReference type="Gene3D" id="1.20.120.640">
    <property type="entry name" value="Anticodon-binding domain of a subclass of class I aminoacyl-tRNA synthetases"/>
    <property type="match status" value="1"/>
</dbReference>
<evidence type="ECO:0000256" key="6">
    <source>
        <dbReference type="ARBA" id="ARBA00022741"/>
    </source>
</evidence>
<accession>A0A5J5KUF3</accession>
<dbReference type="Proteomes" id="UP000325957">
    <property type="component" value="Unassembled WGS sequence"/>
</dbReference>
<evidence type="ECO:0000256" key="8">
    <source>
        <dbReference type="ARBA" id="ARBA00022840"/>
    </source>
</evidence>
<feature type="domain" description="tRNA synthetases class I catalytic" evidence="11">
    <location>
        <begin position="232"/>
        <end position="374"/>
    </location>
</feature>
<feature type="binding site" evidence="10">
    <location>
        <position position="295"/>
    </location>
    <ligand>
        <name>Zn(2+)</name>
        <dbReference type="ChEBI" id="CHEBI:29105"/>
    </ligand>
</feature>
<dbReference type="Pfam" id="PF01406">
    <property type="entry name" value="tRNA-synt_1e"/>
    <property type="match status" value="2"/>
</dbReference>
<comment type="cofactor">
    <cofactor evidence="10">
        <name>Zn(2+)</name>
        <dbReference type="ChEBI" id="CHEBI:29105"/>
    </cofactor>
    <text evidence="10">Binds 1 zinc ion per subunit.</text>
</comment>
<keyword evidence="7 10" id="KW-0862">Zinc</keyword>
<dbReference type="HAMAP" id="MF_01697">
    <property type="entry name" value="MshC"/>
    <property type="match status" value="1"/>
</dbReference>
<name>A0A5J5KUF3_9MICC</name>
<feature type="domain" description="tRNA synthetases class I catalytic" evidence="11">
    <location>
        <begin position="34"/>
        <end position="175"/>
    </location>
</feature>
<feature type="binding site" evidence="10">
    <location>
        <position position="58"/>
    </location>
    <ligand>
        <name>L-cysteinyl-5'-AMP</name>
        <dbReference type="ChEBI" id="CHEBI:144924"/>
    </ligand>
</feature>
<dbReference type="NCBIfam" id="TIGR03447">
    <property type="entry name" value="mycothiol_MshC"/>
    <property type="match status" value="1"/>
</dbReference>
<evidence type="ECO:0000313" key="13">
    <source>
        <dbReference type="Proteomes" id="UP000325957"/>
    </source>
</evidence>
<feature type="short sequence motif" description="'HIGH' region" evidence="10">
    <location>
        <begin position="45"/>
        <end position="55"/>
    </location>
</feature>
<dbReference type="GO" id="GO:0005524">
    <property type="term" value="F:ATP binding"/>
    <property type="evidence" value="ECO:0007669"/>
    <property type="project" value="UniProtKB-KW"/>
</dbReference>
<keyword evidence="4 10" id="KW-0436">Ligase</keyword>
<dbReference type="GO" id="GO:0010125">
    <property type="term" value="P:mycothiol biosynthetic process"/>
    <property type="evidence" value="ECO:0007669"/>
    <property type="project" value="UniProtKB-UniRule"/>
</dbReference>
<evidence type="ECO:0000256" key="5">
    <source>
        <dbReference type="ARBA" id="ARBA00022723"/>
    </source>
</evidence>
<dbReference type="InterPro" id="IPR014729">
    <property type="entry name" value="Rossmann-like_a/b/a_fold"/>
</dbReference>
<evidence type="ECO:0000256" key="1">
    <source>
        <dbReference type="ARBA" id="ARBA00003679"/>
    </source>
</evidence>
<feature type="binding site" evidence="10">
    <location>
        <begin position="81"/>
        <end position="83"/>
    </location>
    <ligand>
        <name>L-cysteinyl-5'-AMP</name>
        <dbReference type="ChEBI" id="CHEBI:144924"/>
    </ligand>
</feature>
<dbReference type="RefSeq" id="WP_158034658.1">
    <property type="nucleotide sequence ID" value="NZ_ML708625.1"/>
</dbReference>
<dbReference type="OrthoDB" id="9815130at2"/>
<comment type="catalytic activity">
    <reaction evidence="9 10">
        <text>1D-myo-inositol 2-amino-2-deoxy-alpha-D-glucopyranoside + L-cysteine + ATP = 1D-myo-inositol 2-(L-cysteinylamino)-2-deoxy-alpha-D-glucopyranoside + AMP + diphosphate + H(+)</text>
        <dbReference type="Rhea" id="RHEA:26176"/>
        <dbReference type="ChEBI" id="CHEBI:15378"/>
        <dbReference type="ChEBI" id="CHEBI:30616"/>
        <dbReference type="ChEBI" id="CHEBI:33019"/>
        <dbReference type="ChEBI" id="CHEBI:35235"/>
        <dbReference type="ChEBI" id="CHEBI:58886"/>
        <dbReference type="ChEBI" id="CHEBI:58887"/>
        <dbReference type="ChEBI" id="CHEBI:456215"/>
        <dbReference type="EC" id="6.3.1.13"/>
    </reaction>
</comment>
<dbReference type="PANTHER" id="PTHR10890:SF3">
    <property type="entry name" value="CYSTEINE--TRNA LIGASE, CYTOPLASMIC"/>
    <property type="match status" value="1"/>
</dbReference>
<dbReference type="EMBL" id="SZWF01000021">
    <property type="protein sequence ID" value="KAA9393347.1"/>
    <property type="molecule type" value="Genomic_DNA"/>
</dbReference>
<dbReference type="InterPro" id="IPR032678">
    <property type="entry name" value="tRNA-synt_1_cat_dom"/>
</dbReference>
<feature type="binding site" evidence="10">
    <location>
        <position position="321"/>
    </location>
    <ligand>
        <name>L-cysteinyl-5'-AMP</name>
        <dbReference type="ChEBI" id="CHEBI:144924"/>
    </ligand>
</feature>
<dbReference type="AlphaFoldDB" id="A0A5J5KUF3"/>
<sequence length="448" mass="48843">MQSWSARPVPELPGRAPVPAVFDTRTQQVERLPQQQRASLYVCGITPYDATHMGHAATYVAFDVLNRAWLDAGIPVDYVQNVTDVDDPLLERAERDGVDWRELAEEQIELFRSDMTALNVQPPAHYTGATEAVGWIVPAVEDLLARGLAYRVPGRNDEEPDGDVYFDVDAVGALGEEGNATAEPQSEFAAPCGPDDGGTGACPGSWHLGQISNLSREEMLPVFAERGGDPDRPGKRNALDPLLWRVERPGEPAWDGASLGSGRPGWHIECSLISLRYLPAPFTVQGGGSDLVFPHHEMGAGHSWSISGHPMARSFMHTGMVGLDGEKMSKSRGNLVLVSRLRAEGVDPNAIRLAIMSQRYRTDWIWTQELLDESEHRLALWRQAADLATPGSFEQALERIRAAIAMDLDTPAALAAVDEWARNVIADAPGPGDDLARQAIDARLGITL</sequence>
<evidence type="ECO:0000313" key="12">
    <source>
        <dbReference type="EMBL" id="KAA9393347.1"/>
    </source>
</evidence>
<reference evidence="12 13" key="1">
    <citation type="submission" date="2019-05" db="EMBL/GenBank/DDBJ databases">
        <title>Kocuria coralli sp. nov., a novel actinobacterium isolated from coral reef seawater.</title>
        <authorList>
            <person name="Li J."/>
        </authorList>
    </citation>
    <scope>NUCLEOTIDE SEQUENCE [LARGE SCALE GENOMIC DNA]</scope>
    <source>
        <strain evidence="12 13">SCSIO 13007</strain>
    </source>
</reference>
<dbReference type="EC" id="6.3.1.13" evidence="10"/>
<dbReference type="SUPFAM" id="SSF52374">
    <property type="entry name" value="Nucleotidylyl transferase"/>
    <property type="match status" value="1"/>
</dbReference>
<comment type="subunit">
    <text evidence="3 10">Monomer.</text>
</comment>
<dbReference type="GO" id="GO:0004817">
    <property type="term" value="F:cysteine-tRNA ligase activity"/>
    <property type="evidence" value="ECO:0007669"/>
    <property type="project" value="TreeGrafter"/>
</dbReference>
<evidence type="ECO:0000256" key="3">
    <source>
        <dbReference type="ARBA" id="ARBA00011245"/>
    </source>
</evidence>
<evidence type="ECO:0000256" key="9">
    <source>
        <dbReference type="ARBA" id="ARBA00048350"/>
    </source>
</evidence>
<dbReference type="GO" id="GO:0006423">
    <property type="term" value="P:cysteinyl-tRNA aminoacylation"/>
    <property type="evidence" value="ECO:0007669"/>
    <property type="project" value="TreeGrafter"/>
</dbReference>
<keyword evidence="6 10" id="KW-0547">Nucleotide-binding</keyword>
<feature type="binding site" evidence="10">
    <location>
        <position position="43"/>
    </location>
    <ligand>
        <name>Zn(2+)</name>
        <dbReference type="ChEBI" id="CHEBI:29105"/>
    </ligand>
</feature>
<dbReference type="PRINTS" id="PR00983">
    <property type="entry name" value="TRNASYNTHCYS"/>
</dbReference>
<comment type="similarity">
    <text evidence="2 10">Belongs to the class-I aminoacyl-tRNA synthetase family. MshC subfamily.</text>
</comment>
<comment type="function">
    <text evidence="1 10">Catalyzes the ATP-dependent condensation of GlcN-Ins and L-cysteine to form L-Cys-GlcN-Ins.</text>
</comment>
<dbReference type="PANTHER" id="PTHR10890">
    <property type="entry name" value="CYSTEINYL-TRNA SYNTHETASE"/>
    <property type="match status" value="1"/>
</dbReference>
<evidence type="ECO:0000256" key="7">
    <source>
        <dbReference type="ARBA" id="ARBA00022833"/>
    </source>
</evidence>
<keyword evidence="8 10" id="KW-0067">ATP-binding</keyword>
<dbReference type="GO" id="GO:0005829">
    <property type="term" value="C:cytosol"/>
    <property type="evidence" value="ECO:0007669"/>
    <property type="project" value="TreeGrafter"/>
</dbReference>